<organism evidence="1 2">
    <name type="scientific">Rathayibacter oskolensis</name>
    <dbReference type="NCBI Taxonomy" id="1891671"/>
    <lineage>
        <taxon>Bacteria</taxon>
        <taxon>Bacillati</taxon>
        <taxon>Actinomycetota</taxon>
        <taxon>Actinomycetes</taxon>
        <taxon>Micrococcales</taxon>
        <taxon>Microbacteriaceae</taxon>
        <taxon>Rathayibacter</taxon>
    </lineage>
</organism>
<dbReference type="STRING" id="1891671.SAMN06295885_2405"/>
<accession>A0A1X7P3A5</accession>
<dbReference type="RefSeq" id="WP_085476815.1">
    <property type="nucleotide sequence ID" value="NZ_FXBM01000002.1"/>
</dbReference>
<reference evidence="2" key="1">
    <citation type="submission" date="2017-04" db="EMBL/GenBank/DDBJ databases">
        <authorList>
            <person name="Varghese N."/>
            <person name="Submissions S."/>
        </authorList>
    </citation>
    <scope>NUCLEOTIDE SEQUENCE [LARGE SCALE GENOMIC DNA]</scope>
    <source>
        <strain evidence="2">VKM Ac-2121</strain>
    </source>
</reference>
<proteinExistence type="predicted"/>
<dbReference type="Proteomes" id="UP000193711">
    <property type="component" value="Unassembled WGS sequence"/>
</dbReference>
<dbReference type="EMBL" id="FXBM01000002">
    <property type="protein sequence ID" value="SMH44684.1"/>
    <property type="molecule type" value="Genomic_DNA"/>
</dbReference>
<keyword evidence="2" id="KW-1185">Reference proteome</keyword>
<gene>
    <name evidence="1" type="ORF">SAMN06295885_2405</name>
</gene>
<dbReference type="AlphaFoldDB" id="A0A1X7P3A5"/>
<evidence type="ECO:0000313" key="1">
    <source>
        <dbReference type="EMBL" id="SMH44684.1"/>
    </source>
</evidence>
<dbReference type="OrthoDB" id="5124431at2"/>
<evidence type="ECO:0000313" key="2">
    <source>
        <dbReference type="Proteomes" id="UP000193711"/>
    </source>
</evidence>
<protein>
    <submittedName>
        <fullName evidence="1">Uncharacterized protein</fullName>
    </submittedName>
</protein>
<sequence length="173" mass="18541">MRSSGRLDDDGFAALLAEQVARIRATFGDLPVWAIEGWTGERLVSEWIFEGGPHCLAFARSGAALDEDPAVTTRTCLGEPRQDIAGLLGRDALPRPGLLPAPSRITEIEVDGAREPFEVWEAPGVARAAASVRGHSLTLECRGLPLDELVLSEVVDIEPFVEGRLAMIAASRG</sequence>
<name>A0A1X7P3A5_9MICO</name>